<dbReference type="RefSeq" id="WP_138161590.1">
    <property type="nucleotide sequence ID" value="NZ_VAUA01000001.1"/>
</dbReference>
<protein>
    <recommendedName>
        <fullName evidence="3">DUF892 family protein</fullName>
    </recommendedName>
</protein>
<keyword evidence="2" id="KW-1185">Reference proteome</keyword>
<organism evidence="1 2">
    <name type="scientific">Parasedimentitalea maritima</name>
    <dbReference type="NCBI Taxonomy" id="2578117"/>
    <lineage>
        <taxon>Bacteria</taxon>
        <taxon>Pseudomonadati</taxon>
        <taxon>Pseudomonadota</taxon>
        <taxon>Alphaproteobacteria</taxon>
        <taxon>Rhodobacterales</taxon>
        <taxon>Paracoccaceae</taxon>
        <taxon>Parasedimentitalea</taxon>
    </lineage>
</organism>
<dbReference type="EMBL" id="VAUA01000001">
    <property type="protein sequence ID" value="TLP69359.1"/>
    <property type="molecule type" value="Genomic_DNA"/>
</dbReference>
<evidence type="ECO:0008006" key="3">
    <source>
        <dbReference type="Google" id="ProtNLM"/>
    </source>
</evidence>
<evidence type="ECO:0000313" key="2">
    <source>
        <dbReference type="Proteomes" id="UP000305041"/>
    </source>
</evidence>
<gene>
    <name evidence="1" type="ORF">FEE96_03495</name>
</gene>
<dbReference type="Proteomes" id="UP000305041">
    <property type="component" value="Unassembled WGS sequence"/>
</dbReference>
<comment type="caution">
    <text evidence="1">The sequence shown here is derived from an EMBL/GenBank/DDBJ whole genome shotgun (WGS) entry which is preliminary data.</text>
</comment>
<name>A0ABY2V6L0_9RHOB</name>
<proteinExistence type="predicted"/>
<accession>A0ABY2V6L0</accession>
<evidence type="ECO:0000313" key="1">
    <source>
        <dbReference type="EMBL" id="TLP69359.1"/>
    </source>
</evidence>
<reference evidence="1 2" key="1">
    <citation type="submission" date="2019-05" db="EMBL/GenBank/DDBJ databases">
        <title>Draft genome sequence of Pelagicola sp. DSW4-44.</title>
        <authorList>
            <person name="Oh J."/>
        </authorList>
    </citation>
    <scope>NUCLEOTIDE SEQUENCE [LARGE SCALE GENOMIC DNA]</scope>
    <source>
        <strain evidence="1 2">DSW4-44</strain>
    </source>
</reference>
<sequence>MSDLELYTKALAGAAELVAKYGDEFLPAFICMEQKVEEARSQKSAMARALEVARAAGITAR</sequence>